<protein>
    <submittedName>
        <fullName evidence="1">Uncharacterized protein</fullName>
    </submittedName>
</protein>
<gene>
    <name evidence="1" type="ORF">ACFO3A_15410</name>
</gene>
<dbReference type="RefSeq" id="WP_377728197.1">
    <property type="nucleotide sequence ID" value="NZ_JBHSEW010000022.1"/>
</dbReference>
<evidence type="ECO:0000313" key="2">
    <source>
        <dbReference type="Proteomes" id="UP001595967"/>
    </source>
</evidence>
<comment type="caution">
    <text evidence="1">The sequence shown here is derived from an EMBL/GenBank/DDBJ whole genome shotgun (WGS) entry which is preliminary data.</text>
</comment>
<name>A0ABV9H2L7_9BURK</name>
<proteinExistence type="predicted"/>
<evidence type="ECO:0000313" key="1">
    <source>
        <dbReference type="EMBL" id="MFC4623584.1"/>
    </source>
</evidence>
<keyword evidence="2" id="KW-1185">Reference proteome</keyword>
<dbReference type="EMBL" id="JBHSEW010000022">
    <property type="protein sequence ID" value="MFC4623584.1"/>
    <property type="molecule type" value="Genomic_DNA"/>
</dbReference>
<dbReference type="Proteomes" id="UP001595967">
    <property type="component" value="Unassembled WGS sequence"/>
</dbReference>
<organism evidence="1 2">
    <name type="scientific">Comamonas nitrativorans</name>
    <dbReference type="NCBI Taxonomy" id="108437"/>
    <lineage>
        <taxon>Bacteria</taxon>
        <taxon>Pseudomonadati</taxon>
        <taxon>Pseudomonadota</taxon>
        <taxon>Betaproteobacteria</taxon>
        <taxon>Burkholderiales</taxon>
        <taxon>Comamonadaceae</taxon>
        <taxon>Comamonas</taxon>
    </lineage>
</organism>
<reference evidence="2" key="1">
    <citation type="journal article" date="2019" name="Int. J. Syst. Evol. Microbiol.">
        <title>The Global Catalogue of Microorganisms (GCM) 10K type strain sequencing project: providing services to taxonomists for standard genome sequencing and annotation.</title>
        <authorList>
            <consortium name="The Broad Institute Genomics Platform"/>
            <consortium name="The Broad Institute Genome Sequencing Center for Infectious Disease"/>
            <person name="Wu L."/>
            <person name="Ma J."/>
        </authorList>
    </citation>
    <scope>NUCLEOTIDE SEQUENCE [LARGE SCALE GENOMIC DNA]</scope>
    <source>
        <strain evidence="2">JCM 11650</strain>
    </source>
</reference>
<accession>A0ABV9H2L7</accession>
<sequence length="254" mass="27946">MRAGFKSSSEILNEKISQWIISKINSLKSRAKFSSINAIRFLHWSNNIFDVSPIVASSTAMHATEEAVAAFIAAAQVHGHKEYAKKINLHNHKQKALISIFAQRMSLLLAQGKVSIAIHPKQDVLAYRVLTEEGYHYDALHLSSFHIGTKDGEDSGILLGDPPSLDAVANEANRVSQARNKIMYATENGLSTGFINPEREIARNTALSIGLIWAAVDMYMHPDHNRLIVDQVLSGLAEVMAKNGRKSCETEGNA</sequence>